<dbReference type="RefSeq" id="WP_189577539.1">
    <property type="nucleotide sequence ID" value="NZ_BMXV01000007.1"/>
</dbReference>
<reference evidence="2" key="1">
    <citation type="journal article" date="2019" name="Int. J. Syst. Evol. Microbiol.">
        <title>The Global Catalogue of Microorganisms (GCM) 10K type strain sequencing project: providing services to taxonomists for standard genome sequencing and annotation.</title>
        <authorList>
            <consortium name="The Broad Institute Genomics Platform"/>
            <consortium name="The Broad Institute Genome Sequencing Center for Infectious Disease"/>
            <person name="Wu L."/>
            <person name="Ma J."/>
        </authorList>
    </citation>
    <scope>NUCLEOTIDE SEQUENCE [LARGE SCALE GENOMIC DNA]</scope>
    <source>
        <strain evidence="2">KCTC 22280</strain>
    </source>
</reference>
<dbReference type="EMBL" id="BMXV01000007">
    <property type="protein sequence ID" value="GGY80173.1"/>
    <property type="molecule type" value="Genomic_DNA"/>
</dbReference>
<accession>A0ABQ3B557</accession>
<evidence type="ECO:0000313" key="2">
    <source>
        <dbReference type="Proteomes" id="UP000601597"/>
    </source>
</evidence>
<protein>
    <submittedName>
        <fullName evidence="1">Uncharacterized protein</fullName>
    </submittedName>
</protein>
<gene>
    <name evidence="1" type="ORF">GCM10007071_29370</name>
</gene>
<organism evidence="1 2">
    <name type="scientific">Marinobacter zhanjiangensis</name>
    <dbReference type="NCBI Taxonomy" id="578215"/>
    <lineage>
        <taxon>Bacteria</taxon>
        <taxon>Pseudomonadati</taxon>
        <taxon>Pseudomonadota</taxon>
        <taxon>Gammaproteobacteria</taxon>
        <taxon>Pseudomonadales</taxon>
        <taxon>Marinobacteraceae</taxon>
        <taxon>Marinobacter</taxon>
    </lineage>
</organism>
<keyword evidence="2" id="KW-1185">Reference proteome</keyword>
<comment type="caution">
    <text evidence="1">The sequence shown here is derived from an EMBL/GenBank/DDBJ whole genome shotgun (WGS) entry which is preliminary data.</text>
</comment>
<proteinExistence type="predicted"/>
<evidence type="ECO:0000313" key="1">
    <source>
        <dbReference type="EMBL" id="GGY80173.1"/>
    </source>
</evidence>
<name>A0ABQ3B557_9GAMM</name>
<dbReference type="Proteomes" id="UP000601597">
    <property type="component" value="Unassembled WGS sequence"/>
</dbReference>
<sequence length="119" mass="13586">MVERNLLVKNYLVMPNDYQYYIDFMSASVFRISIFIGQKSYVLYAILRQSVLSLLDSCTKPYLCFVFGLYVGQWVGVSGFRRKQLLTSAKSLEELSGAIDFRLPTSLLGIFGFSQNAVR</sequence>